<dbReference type="EMBL" id="JBHTIR010000486">
    <property type="protein sequence ID" value="MFD0851456.1"/>
    <property type="molecule type" value="Genomic_DNA"/>
</dbReference>
<evidence type="ECO:0000313" key="1">
    <source>
        <dbReference type="EMBL" id="MFD0851456.1"/>
    </source>
</evidence>
<proteinExistence type="predicted"/>
<protein>
    <submittedName>
        <fullName evidence="1">Uncharacterized protein</fullName>
    </submittedName>
</protein>
<name>A0ABW3CAE5_9ACTN</name>
<dbReference type="Proteomes" id="UP001597083">
    <property type="component" value="Unassembled WGS sequence"/>
</dbReference>
<evidence type="ECO:0000313" key="2">
    <source>
        <dbReference type="Proteomes" id="UP001597083"/>
    </source>
</evidence>
<feature type="non-terminal residue" evidence="1">
    <location>
        <position position="65"/>
    </location>
</feature>
<accession>A0ABW3CAE5</accession>
<reference evidence="2" key="1">
    <citation type="journal article" date="2019" name="Int. J. Syst. Evol. Microbiol.">
        <title>The Global Catalogue of Microorganisms (GCM) 10K type strain sequencing project: providing services to taxonomists for standard genome sequencing and annotation.</title>
        <authorList>
            <consortium name="The Broad Institute Genomics Platform"/>
            <consortium name="The Broad Institute Genome Sequencing Center for Infectious Disease"/>
            <person name="Wu L."/>
            <person name="Ma J."/>
        </authorList>
    </citation>
    <scope>NUCLEOTIDE SEQUENCE [LARGE SCALE GENOMIC DNA]</scope>
    <source>
        <strain evidence="2">JCM 31696</strain>
    </source>
</reference>
<keyword evidence="2" id="KW-1185">Reference proteome</keyword>
<comment type="caution">
    <text evidence="1">The sequence shown here is derived from an EMBL/GenBank/DDBJ whole genome shotgun (WGS) entry which is preliminary data.</text>
</comment>
<sequence>MTNAETALAELAELRKQCPDMSIIHSSADRWWAFRPAERGRRSQASIDVDADTPEQLRARIVAAL</sequence>
<gene>
    <name evidence="1" type="ORF">ACFQ07_04460</name>
</gene>
<organism evidence="1 2">
    <name type="scientific">Actinomadura adrarensis</name>
    <dbReference type="NCBI Taxonomy" id="1819600"/>
    <lineage>
        <taxon>Bacteria</taxon>
        <taxon>Bacillati</taxon>
        <taxon>Actinomycetota</taxon>
        <taxon>Actinomycetes</taxon>
        <taxon>Streptosporangiales</taxon>
        <taxon>Thermomonosporaceae</taxon>
        <taxon>Actinomadura</taxon>
    </lineage>
</organism>